<dbReference type="EMBL" id="CP003811">
    <property type="protein sequence ID" value="AIQ89833.1"/>
    <property type="molecule type" value="Genomic_DNA"/>
</dbReference>
<keyword evidence="8" id="KW-1133">Transmembrane helix</keyword>
<dbReference type="HOGENOM" id="CLU_125894_1_0_5"/>
<keyword evidence="7 10" id="KW-0283">Flagellar rotation</keyword>
<comment type="subcellular location">
    <subcellularLocation>
        <location evidence="10">Cell inner membrane</location>
    </subcellularLocation>
    <subcellularLocation>
        <location evidence="2">Cell membrane</location>
        <topology evidence="2">Single-pass membrane protein</topology>
    </subcellularLocation>
</comment>
<dbReference type="GO" id="GO:0071973">
    <property type="term" value="P:bacterial-type flagellum-dependent cell motility"/>
    <property type="evidence" value="ECO:0007669"/>
    <property type="project" value="InterPro"/>
</dbReference>
<keyword evidence="4" id="KW-1003">Cell membrane</keyword>
<comment type="similarity">
    <text evidence="3 10">Belongs to the FliL family.</text>
</comment>
<evidence type="ECO:0000256" key="6">
    <source>
        <dbReference type="ARBA" id="ARBA00022692"/>
    </source>
</evidence>
<dbReference type="RefSeq" id="WP_043756834.1">
    <property type="nucleotide sequence ID" value="NZ_CP003811.1"/>
</dbReference>
<evidence type="ECO:0000313" key="11">
    <source>
        <dbReference type="EMBL" id="AIQ89833.1"/>
    </source>
</evidence>
<dbReference type="GO" id="GO:0009425">
    <property type="term" value="C:bacterial-type flagellum basal body"/>
    <property type="evidence" value="ECO:0007669"/>
    <property type="project" value="InterPro"/>
</dbReference>
<name>A0A089NVF4_9HYPH</name>
<keyword evidence="12" id="KW-1185">Reference proteome</keyword>
<accession>A0A089NVF4</accession>
<dbReference type="Pfam" id="PF03748">
    <property type="entry name" value="FliL"/>
    <property type="match status" value="1"/>
</dbReference>
<evidence type="ECO:0000256" key="1">
    <source>
        <dbReference type="ARBA" id="ARBA00002254"/>
    </source>
</evidence>
<keyword evidence="11" id="KW-0282">Flagellum</keyword>
<dbReference type="KEGG" id="mor:MOC_2078"/>
<keyword evidence="5 10" id="KW-0145">Chemotaxis</keyword>
<dbReference type="GO" id="GO:0006935">
    <property type="term" value="P:chemotaxis"/>
    <property type="evidence" value="ECO:0007669"/>
    <property type="project" value="UniProtKB-KW"/>
</dbReference>
<keyword evidence="11" id="KW-0966">Cell projection</keyword>
<organism evidence="11 12">
    <name type="scientific">Methylobacterium oryzae CBMB20</name>
    <dbReference type="NCBI Taxonomy" id="693986"/>
    <lineage>
        <taxon>Bacteria</taxon>
        <taxon>Pseudomonadati</taxon>
        <taxon>Pseudomonadota</taxon>
        <taxon>Alphaproteobacteria</taxon>
        <taxon>Hyphomicrobiales</taxon>
        <taxon>Methylobacteriaceae</taxon>
        <taxon>Methylobacterium</taxon>
    </lineage>
</organism>
<proteinExistence type="inferred from homology"/>
<gene>
    <name evidence="11" type="primary">fliL</name>
    <name evidence="11" type="ORF">MOC_2078</name>
</gene>
<keyword evidence="10" id="KW-0997">Cell inner membrane</keyword>
<reference evidence="11 12" key="1">
    <citation type="journal article" date="2014" name="PLoS ONE">
        <title>Genome Information of Methylobacterium oryzae, a Plant-Probiotic Methylotroph in the Phyllosphere.</title>
        <authorList>
            <person name="Kwak M.J."/>
            <person name="Jeong H."/>
            <person name="Madhaiyan M."/>
            <person name="Lee Y."/>
            <person name="Sa T.M."/>
            <person name="Oh T.K."/>
            <person name="Kim J.F."/>
        </authorList>
    </citation>
    <scope>NUCLEOTIDE SEQUENCE [LARGE SCALE GENOMIC DNA]</scope>
    <source>
        <strain evidence="11 12">CBMB20</strain>
    </source>
</reference>
<dbReference type="Proteomes" id="UP000029492">
    <property type="component" value="Chromosome"/>
</dbReference>
<evidence type="ECO:0000256" key="7">
    <source>
        <dbReference type="ARBA" id="ARBA00022779"/>
    </source>
</evidence>
<evidence type="ECO:0000256" key="2">
    <source>
        <dbReference type="ARBA" id="ARBA00004162"/>
    </source>
</evidence>
<dbReference type="AlphaFoldDB" id="A0A089NVF4"/>
<dbReference type="eggNOG" id="COG1580">
    <property type="taxonomic scope" value="Bacteria"/>
</dbReference>
<dbReference type="GO" id="GO:0005886">
    <property type="term" value="C:plasma membrane"/>
    <property type="evidence" value="ECO:0007669"/>
    <property type="project" value="UniProtKB-SubCell"/>
</dbReference>
<keyword evidence="11" id="KW-0969">Cilium</keyword>
<evidence type="ECO:0000256" key="5">
    <source>
        <dbReference type="ARBA" id="ARBA00022500"/>
    </source>
</evidence>
<evidence type="ECO:0000256" key="10">
    <source>
        <dbReference type="RuleBase" id="RU364125"/>
    </source>
</evidence>
<comment type="function">
    <text evidence="1 10">Controls the rotational direction of flagella during chemotaxis.</text>
</comment>
<evidence type="ECO:0000256" key="9">
    <source>
        <dbReference type="ARBA" id="ARBA00023136"/>
    </source>
</evidence>
<evidence type="ECO:0000256" key="3">
    <source>
        <dbReference type="ARBA" id="ARBA00008281"/>
    </source>
</evidence>
<sequence>MASDSASRRSKLRWLLLLAMLTVLAVGVGGASGLYMATRIEKAVDERKKAEEERVQRVAPYDANATVASLGTVVTNLAGPGDVWIRLESSIVVKGGALGNPKAIAAEIRQDIVGYLRTLTVAQIEGPSGLSHLREDLTERVQIRSNGQVQDFFIETLVVQ</sequence>
<keyword evidence="9 10" id="KW-0472">Membrane</keyword>
<keyword evidence="6" id="KW-0812">Transmembrane</keyword>
<evidence type="ECO:0000256" key="4">
    <source>
        <dbReference type="ARBA" id="ARBA00022475"/>
    </source>
</evidence>
<dbReference type="STRING" id="693986.MOC_2078"/>
<dbReference type="InterPro" id="IPR005503">
    <property type="entry name" value="FliL"/>
</dbReference>
<evidence type="ECO:0000256" key="8">
    <source>
        <dbReference type="ARBA" id="ARBA00022989"/>
    </source>
</evidence>
<evidence type="ECO:0000313" key="12">
    <source>
        <dbReference type="Proteomes" id="UP000029492"/>
    </source>
</evidence>
<protein>
    <recommendedName>
        <fullName evidence="10">Flagellar protein FliL</fullName>
    </recommendedName>
</protein>